<dbReference type="CDD" id="cd12915">
    <property type="entry name" value="PDC2_DGC_like"/>
    <property type="match status" value="1"/>
</dbReference>
<dbReference type="FunFam" id="3.30.70.270:FF:000001">
    <property type="entry name" value="Diguanylate cyclase domain protein"/>
    <property type="match status" value="1"/>
</dbReference>
<reference evidence="12" key="1">
    <citation type="submission" date="2016-10" db="EMBL/GenBank/DDBJ databases">
        <authorList>
            <person name="Varghese N."/>
            <person name="Submissions S."/>
        </authorList>
    </citation>
    <scope>NUCLEOTIDE SEQUENCE [LARGE SCALE GENOMIC DNA]</scope>
    <source>
        <strain evidence="12">DSM 17101</strain>
    </source>
</reference>
<dbReference type="Pfam" id="PF00990">
    <property type="entry name" value="GGDEF"/>
    <property type="match status" value="1"/>
</dbReference>
<dbReference type="InterPro" id="IPR043128">
    <property type="entry name" value="Rev_trsase/Diguanyl_cyclase"/>
</dbReference>
<dbReference type="CDD" id="cd00130">
    <property type="entry name" value="PAS"/>
    <property type="match status" value="2"/>
</dbReference>
<dbReference type="Gene3D" id="3.30.450.20">
    <property type="entry name" value="PAS domain"/>
    <property type="match status" value="4"/>
</dbReference>
<dbReference type="Pfam" id="PF00989">
    <property type="entry name" value="PAS"/>
    <property type="match status" value="1"/>
</dbReference>
<evidence type="ECO:0000256" key="6">
    <source>
        <dbReference type="SAM" id="MobiDB-lite"/>
    </source>
</evidence>
<feature type="domain" description="PAC" evidence="9">
    <location>
        <begin position="525"/>
        <end position="577"/>
    </location>
</feature>
<dbReference type="GO" id="GO:0003824">
    <property type="term" value="F:catalytic activity"/>
    <property type="evidence" value="ECO:0007669"/>
    <property type="project" value="UniProtKB-ARBA"/>
</dbReference>
<name>A0A1H0W2R9_9BURK</name>
<dbReference type="InterPro" id="IPR000700">
    <property type="entry name" value="PAS-assoc_C"/>
</dbReference>
<dbReference type="SMART" id="SM00091">
    <property type="entry name" value="PAS"/>
    <property type="match status" value="2"/>
</dbReference>
<evidence type="ECO:0000313" key="11">
    <source>
        <dbReference type="EMBL" id="SDP84853.1"/>
    </source>
</evidence>
<dbReference type="SUPFAM" id="SSF55073">
    <property type="entry name" value="Nucleotide cyclase"/>
    <property type="match status" value="1"/>
</dbReference>
<feature type="transmembrane region" description="Helical" evidence="7">
    <location>
        <begin position="286"/>
        <end position="308"/>
    </location>
</feature>
<keyword evidence="5 7" id="KW-0472">Membrane</keyword>
<gene>
    <name evidence="11" type="ORF">SAMN04489708_13145</name>
</gene>
<dbReference type="InterPro" id="IPR013767">
    <property type="entry name" value="PAS_fold"/>
</dbReference>
<evidence type="ECO:0000256" key="3">
    <source>
        <dbReference type="ARBA" id="ARBA00022692"/>
    </source>
</evidence>
<evidence type="ECO:0000256" key="5">
    <source>
        <dbReference type="ARBA" id="ARBA00023136"/>
    </source>
</evidence>
<keyword evidence="12" id="KW-1185">Reference proteome</keyword>
<dbReference type="GO" id="GO:0006355">
    <property type="term" value="P:regulation of DNA-templated transcription"/>
    <property type="evidence" value="ECO:0007669"/>
    <property type="project" value="InterPro"/>
</dbReference>
<dbReference type="NCBIfam" id="TIGR00254">
    <property type="entry name" value="GGDEF"/>
    <property type="match status" value="1"/>
</dbReference>
<dbReference type="InterPro" id="IPR000014">
    <property type="entry name" value="PAS"/>
</dbReference>
<dbReference type="OrthoDB" id="8929028at2"/>
<keyword evidence="4 7" id="KW-1133">Transmembrane helix</keyword>
<dbReference type="NCBIfam" id="TIGR00229">
    <property type="entry name" value="sensory_box"/>
    <property type="match status" value="2"/>
</dbReference>
<evidence type="ECO:0000256" key="7">
    <source>
        <dbReference type="SAM" id="Phobius"/>
    </source>
</evidence>
<evidence type="ECO:0000313" key="12">
    <source>
        <dbReference type="Proteomes" id="UP000199317"/>
    </source>
</evidence>
<dbReference type="PANTHER" id="PTHR44757:SF4">
    <property type="entry name" value="DIGUANYLATE CYCLASE DGCE-RELATED"/>
    <property type="match status" value="1"/>
</dbReference>
<evidence type="ECO:0000256" key="4">
    <source>
        <dbReference type="ARBA" id="ARBA00022989"/>
    </source>
</evidence>
<dbReference type="CDD" id="cd01949">
    <property type="entry name" value="GGDEF"/>
    <property type="match status" value="1"/>
</dbReference>
<dbReference type="SMART" id="SM00086">
    <property type="entry name" value="PAC"/>
    <property type="match status" value="1"/>
</dbReference>
<dbReference type="CDD" id="cd12914">
    <property type="entry name" value="PDC1_DGC_like"/>
    <property type="match status" value="1"/>
</dbReference>
<evidence type="ECO:0000256" key="1">
    <source>
        <dbReference type="ARBA" id="ARBA00004651"/>
    </source>
</evidence>
<feature type="domain" description="GGDEF" evidence="10">
    <location>
        <begin position="609"/>
        <end position="742"/>
    </location>
</feature>
<evidence type="ECO:0000259" key="8">
    <source>
        <dbReference type="PROSITE" id="PS50112"/>
    </source>
</evidence>
<dbReference type="SUPFAM" id="SSF55785">
    <property type="entry name" value="PYP-like sensor domain (PAS domain)"/>
    <property type="match status" value="2"/>
</dbReference>
<dbReference type="PROSITE" id="PS50113">
    <property type="entry name" value="PAC"/>
    <property type="match status" value="1"/>
</dbReference>
<evidence type="ECO:0000259" key="9">
    <source>
        <dbReference type="PROSITE" id="PS50113"/>
    </source>
</evidence>
<dbReference type="EMBL" id="FNJL01000031">
    <property type="protein sequence ID" value="SDP84853.1"/>
    <property type="molecule type" value="Genomic_DNA"/>
</dbReference>
<dbReference type="InterPro" id="IPR013656">
    <property type="entry name" value="PAS_4"/>
</dbReference>
<dbReference type="SMART" id="SM00267">
    <property type="entry name" value="GGDEF"/>
    <property type="match status" value="1"/>
</dbReference>
<proteinExistence type="predicted"/>
<dbReference type="Pfam" id="PF08448">
    <property type="entry name" value="PAS_4"/>
    <property type="match status" value="1"/>
</dbReference>
<evidence type="ECO:0000259" key="10">
    <source>
        <dbReference type="PROSITE" id="PS50887"/>
    </source>
</evidence>
<accession>A0A1H0W2R9</accession>
<protein>
    <submittedName>
        <fullName evidence="11">PAS domain S-box-containing protein/diguanylate cyclase (GGDEF) domain-containing protein</fullName>
    </submittedName>
</protein>
<dbReference type="Pfam" id="PF02743">
    <property type="entry name" value="dCache_1"/>
    <property type="match status" value="1"/>
</dbReference>
<dbReference type="InterPro" id="IPR052155">
    <property type="entry name" value="Biofilm_reg_signaling"/>
</dbReference>
<comment type="subcellular location">
    <subcellularLocation>
        <location evidence="1">Cell membrane</location>
        <topology evidence="1">Multi-pass membrane protein</topology>
    </subcellularLocation>
</comment>
<dbReference type="PROSITE" id="PS50887">
    <property type="entry name" value="GGDEF"/>
    <property type="match status" value="1"/>
</dbReference>
<organism evidence="11 12">
    <name type="scientific">Paracidovorax cattleyae</name>
    <dbReference type="NCBI Taxonomy" id="80868"/>
    <lineage>
        <taxon>Bacteria</taxon>
        <taxon>Pseudomonadati</taxon>
        <taxon>Pseudomonadota</taxon>
        <taxon>Betaproteobacteria</taxon>
        <taxon>Burkholderiales</taxon>
        <taxon>Comamonadaceae</taxon>
        <taxon>Paracidovorax</taxon>
    </lineage>
</organism>
<dbReference type="RefSeq" id="WP_092838374.1">
    <property type="nucleotide sequence ID" value="NZ_CP028290.1"/>
</dbReference>
<dbReference type="InterPro" id="IPR001610">
    <property type="entry name" value="PAC"/>
</dbReference>
<dbReference type="InterPro" id="IPR035965">
    <property type="entry name" value="PAS-like_dom_sf"/>
</dbReference>
<feature type="domain" description="PAS" evidence="8">
    <location>
        <begin position="448"/>
        <end position="493"/>
    </location>
</feature>
<dbReference type="PANTHER" id="PTHR44757">
    <property type="entry name" value="DIGUANYLATE CYCLASE DGCP"/>
    <property type="match status" value="1"/>
</dbReference>
<dbReference type="InterPro" id="IPR029787">
    <property type="entry name" value="Nucleotide_cyclase"/>
</dbReference>
<dbReference type="Proteomes" id="UP000199317">
    <property type="component" value="Unassembled WGS sequence"/>
</dbReference>
<keyword evidence="3 7" id="KW-0812">Transmembrane</keyword>
<feature type="domain" description="PAS" evidence="8">
    <location>
        <begin position="324"/>
        <end position="394"/>
    </location>
</feature>
<evidence type="ECO:0000256" key="2">
    <source>
        <dbReference type="ARBA" id="ARBA00022475"/>
    </source>
</evidence>
<dbReference type="InterPro" id="IPR000160">
    <property type="entry name" value="GGDEF_dom"/>
</dbReference>
<dbReference type="GO" id="GO:0005886">
    <property type="term" value="C:plasma membrane"/>
    <property type="evidence" value="ECO:0007669"/>
    <property type="project" value="UniProtKB-SubCell"/>
</dbReference>
<dbReference type="AlphaFoldDB" id="A0A1H0W2R9"/>
<dbReference type="InterPro" id="IPR033479">
    <property type="entry name" value="dCache_1"/>
</dbReference>
<feature type="region of interest" description="Disordered" evidence="6">
    <location>
        <begin position="740"/>
        <end position="769"/>
    </location>
</feature>
<sequence length="769" mass="84638">MSLRLPPHYRMLLLAVALSVGIGALFARAILTIRDDEWNYARDANAALARTLEQNIGRTLDSFDHSLAGVVEVLARPDLPSLPPDVQHAMLFDHSLRTRGLGSVAVIDPGGNVVVSAGVTPAKSIPNLADRDYFQFHMREKDRGVYIGRPIQGRVTGEYSLAMSRAYFNQDGSFGGVVVGTIRINYFNELFASLGLGPQSLAEIVRTDGTSISRFPGKAPGIGQPMTAHHLKHLVQGREGHFTELQGDAQDGISRLYAFRHVGDYPLVVSVAQSVDSILSKWQRNAVILGCFAALLMAACLGLALLFARELMRRQNVAAQLQRAQHDMRTILDNLPSLVAYWDRNLRNRFANQAYLDWLGMTQEEIQGRPIEELLTAEACEVARPYLRRALQGRRQVYERSVPISSGEIRHMMVSCVPDMEGTQAQGIFVQIDDLTERKRMEDLLFEEKELVRLTLQSIGDAVLCTDASGHVTYINPVAEKMTGWQAFHAAGRDIDEVAPLYAANGVHAEQPARSALSGAQAVPAGRGLVLYCRDGRRIEVENSVSPITDRHGQITGTVMVLRDVTEAMALARRMAHLAQHDMLTDLPNRVLLQDRAQQAIAQARRDGHGLALMYIDLDGFKQVNDTLGHDAGDLLLVQVARRFTRCVRRSDTVCRQGGDEFIVLLPIVEHPEQACHVSRKIMAACEAPFDLQGESRRIGLSGGIALFPQHGATFEELARSADVALYTAKRAGRQHFRVYAGPEQEPEAVPHEASAPGPAAPLGTQPPR</sequence>
<dbReference type="PROSITE" id="PS50112">
    <property type="entry name" value="PAS"/>
    <property type="match status" value="2"/>
</dbReference>
<keyword evidence="2" id="KW-1003">Cell membrane</keyword>
<dbReference type="Gene3D" id="3.30.70.270">
    <property type="match status" value="1"/>
</dbReference>